<feature type="region of interest" description="Disordered" evidence="1">
    <location>
        <begin position="108"/>
        <end position="166"/>
    </location>
</feature>
<feature type="compositionally biased region" description="Polar residues" evidence="1">
    <location>
        <begin position="109"/>
        <end position="127"/>
    </location>
</feature>
<evidence type="ECO:0000313" key="3">
    <source>
        <dbReference type="Proteomes" id="UP000886523"/>
    </source>
</evidence>
<feature type="region of interest" description="Disordered" evidence="1">
    <location>
        <begin position="187"/>
        <end position="320"/>
    </location>
</feature>
<accession>A0A9P6AR46</accession>
<organism evidence="2 3">
    <name type="scientific">Hydnum rufescens UP504</name>
    <dbReference type="NCBI Taxonomy" id="1448309"/>
    <lineage>
        <taxon>Eukaryota</taxon>
        <taxon>Fungi</taxon>
        <taxon>Dikarya</taxon>
        <taxon>Basidiomycota</taxon>
        <taxon>Agaricomycotina</taxon>
        <taxon>Agaricomycetes</taxon>
        <taxon>Cantharellales</taxon>
        <taxon>Hydnaceae</taxon>
        <taxon>Hydnum</taxon>
    </lineage>
</organism>
<reference evidence="2" key="1">
    <citation type="journal article" date="2020" name="Nat. Commun.">
        <title>Large-scale genome sequencing of mycorrhizal fungi provides insights into the early evolution of symbiotic traits.</title>
        <authorList>
            <person name="Miyauchi S."/>
            <person name="Kiss E."/>
            <person name="Kuo A."/>
            <person name="Drula E."/>
            <person name="Kohler A."/>
            <person name="Sanchez-Garcia M."/>
            <person name="Morin E."/>
            <person name="Andreopoulos B."/>
            <person name="Barry K.W."/>
            <person name="Bonito G."/>
            <person name="Buee M."/>
            <person name="Carver A."/>
            <person name="Chen C."/>
            <person name="Cichocki N."/>
            <person name="Clum A."/>
            <person name="Culley D."/>
            <person name="Crous P.W."/>
            <person name="Fauchery L."/>
            <person name="Girlanda M."/>
            <person name="Hayes R.D."/>
            <person name="Keri Z."/>
            <person name="LaButti K."/>
            <person name="Lipzen A."/>
            <person name="Lombard V."/>
            <person name="Magnuson J."/>
            <person name="Maillard F."/>
            <person name="Murat C."/>
            <person name="Nolan M."/>
            <person name="Ohm R.A."/>
            <person name="Pangilinan J."/>
            <person name="Pereira M.F."/>
            <person name="Perotto S."/>
            <person name="Peter M."/>
            <person name="Pfister S."/>
            <person name="Riley R."/>
            <person name="Sitrit Y."/>
            <person name="Stielow J.B."/>
            <person name="Szollosi G."/>
            <person name="Zifcakova L."/>
            <person name="Stursova M."/>
            <person name="Spatafora J.W."/>
            <person name="Tedersoo L."/>
            <person name="Vaario L.M."/>
            <person name="Yamada A."/>
            <person name="Yan M."/>
            <person name="Wang P."/>
            <person name="Xu J."/>
            <person name="Bruns T."/>
            <person name="Baldrian P."/>
            <person name="Vilgalys R."/>
            <person name="Dunand C."/>
            <person name="Henrissat B."/>
            <person name="Grigoriev I.V."/>
            <person name="Hibbett D."/>
            <person name="Nagy L.G."/>
            <person name="Martin F.M."/>
        </authorList>
    </citation>
    <scope>NUCLEOTIDE SEQUENCE</scope>
    <source>
        <strain evidence="2">UP504</strain>
    </source>
</reference>
<dbReference type="AlphaFoldDB" id="A0A9P6AR46"/>
<gene>
    <name evidence="2" type="ORF">BS47DRAFT_1408244</name>
</gene>
<dbReference type="Proteomes" id="UP000886523">
    <property type="component" value="Unassembled WGS sequence"/>
</dbReference>
<comment type="caution">
    <text evidence="2">The sequence shown here is derived from an EMBL/GenBank/DDBJ whole genome shotgun (WGS) entry which is preliminary data.</text>
</comment>
<feature type="compositionally biased region" description="Polar residues" evidence="1">
    <location>
        <begin position="294"/>
        <end position="320"/>
    </location>
</feature>
<dbReference type="EMBL" id="MU129017">
    <property type="protein sequence ID" value="KAF9510363.1"/>
    <property type="molecule type" value="Genomic_DNA"/>
</dbReference>
<name>A0A9P6AR46_9AGAM</name>
<evidence type="ECO:0000313" key="2">
    <source>
        <dbReference type="EMBL" id="KAF9510363.1"/>
    </source>
</evidence>
<evidence type="ECO:0000256" key="1">
    <source>
        <dbReference type="SAM" id="MobiDB-lite"/>
    </source>
</evidence>
<proteinExistence type="predicted"/>
<keyword evidence="3" id="KW-1185">Reference proteome</keyword>
<protein>
    <submittedName>
        <fullName evidence="2">Uncharacterized protein</fullName>
    </submittedName>
</protein>
<sequence>MNSRPERRPHARARMCVTRSWPALGQKDPPINQGLNTTRTCPTDLATEHTPAAAGVWFLYKTIRLNHQKQMEGNPNLSLFFLLRQPNDHTPPAAGVWSQGTTKTREMTRAQTATRHGNPTNGNTPSDVTHDNVPNDATHGNAPNDATHGNTPNEDATALNKGPRNHTPAMAGVWSYIRSSLLVPMNTDAKPPVTPPIDAQTTGPGGTRPNCRTYEPEYGPSTPHPLQRVWDPGQNPRERPTTNPRNDTPRTKPANDPPQTKTAGRTHTTRRTSRSTGPQYPAPAAAGVGYCKILNQNPHTPPTTNLLNDMLQTKTVNKPP</sequence>